<name>A0A269THU9_9BACT</name>
<reference evidence="2" key="1">
    <citation type="submission" date="2017-08" db="EMBL/GenBank/DDBJ databases">
        <authorList>
            <person name="Alvarez-Ponce D."/>
            <person name="Weitzman C.L."/>
            <person name="Tillett R.L."/>
            <person name="Sandmeier F.C."/>
            <person name="Tracy C.R."/>
        </authorList>
    </citation>
    <scope>NUCLEOTIDE SEQUENCE [LARGE SCALE GENOMIC DNA]</scope>
    <source>
        <strain evidence="2">723</strain>
    </source>
</reference>
<evidence type="ECO:0000313" key="2">
    <source>
        <dbReference type="Proteomes" id="UP000216943"/>
    </source>
</evidence>
<protein>
    <submittedName>
        <fullName evidence="1">Uncharacterized protein</fullName>
    </submittedName>
</protein>
<proteinExistence type="predicted"/>
<comment type="caution">
    <text evidence="1">The sequence shown here is derived from an EMBL/GenBank/DDBJ whole genome shotgun (WGS) entry which is preliminary data.</text>
</comment>
<dbReference type="RefSeq" id="WP_095335147.1">
    <property type="nucleotide sequence ID" value="NZ_NQNY01000017.1"/>
</dbReference>
<sequence length="148" mass="18003">MHNEIILAYKNKYDLVAYYKIINKKNAFFFSYALEVFLDSNIQLLIELEHLFFILIQQWSDEIFKDIFEIVIKNIKPKFQDLDYKNLLLFLFNHCKIKNIKITKKFKVNQNYLDNVKIMRNSYSDFLKSIEINEGLNSTIKEFLWRIK</sequence>
<dbReference type="Proteomes" id="UP000216943">
    <property type="component" value="Unassembled WGS sequence"/>
</dbReference>
<accession>A0A269THU9</accession>
<organism evidence="1 2">
    <name type="scientific">Mycoplasmopsis agassizii</name>
    <dbReference type="NCBI Taxonomy" id="33922"/>
    <lineage>
        <taxon>Bacteria</taxon>
        <taxon>Bacillati</taxon>
        <taxon>Mycoplasmatota</taxon>
        <taxon>Mycoplasmoidales</taxon>
        <taxon>Metamycoplasmataceae</taxon>
        <taxon>Mycoplasmopsis</taxon>
    </lineage>
</organism>
<gene>
    <name evidence="1" type="ORF">CJJ23_04470</name>
</gene>
<dbReference type="EMBL" id="NQNY01000017">
    <property type="protein sequence ID" value="PAK20967.1"/>
    <property type="molecule type" value="Genomic_DNA"/>
</dbReference>
<evidence type="ECO:0000313" key="1">
    <source>
        <dbReference type="EMBL" id="PAK20967.1"/>
    </source>
</evidence>
<dbReference type="AlphaFoldDB" id="A0A269THU9"/>